<gene>
    <name evidence="1" type="ORF">A2751_00215</name>
</gene>
<evidence type="ECO:0000313" key="1">
    <source>
        <dbReference type="EMBL" id="OGE78953.1"/>
    </source>
</evidence>
<organism evidence="1 2">
    <name type="scientific">Candidatus Doudnabacteria bacterium RIFCSPHIGHO2_01_FULL_46_14</name>
    <dbReference type="NCBI Taxonomy" id="1817824"/>
    <lineage>
        <taxon>Bacteria</taxon>
        <taxon>Candidatus Doudnaibacteriota</taxon>
    </lineage>
</organism>
<reference evidence="1 2" key="1">
    <citation type="journal article" date="2016" name="Nat. Commun.">
        <title>Thousands of microbial genomes shed light on interconnected biogeochemical processes in an aquifer system.</title>
        <authorList>
            <person name="Anantharaman K."/>
            <person name="Brown C.T."/>
            <person name="Hug L.A."/>
            <person name="Sharon I."/>
            <person name="Castelle C.J."/>
            <person name="Probst A.J."/>
            <person name="Thomas B.C."/>
            <person name="Singh A."/>
            <person name="Wilkins M.J."/>
            <person name="Karaoz U."/>
            <person name="Brodie E.L."/>
            <person name="Williams K.H."/>
            <person name="Hubbard S.S."/>
            <person name="Banfield J.F."/>
        </authorList>
    </citation>
    <scope>NUCLEOTIDE SEQUENCE [LARGE SCALE GENOMIC DNA]</scope>
</reference>
<evidence type="ECO:0000313" key="2">
    <source>
        <dbReference type="Proteomes" id="UP000176864"/>
    </source>
</evidence>
<sequence length="160" mass="17478">MKRNTLIILALAVAVLIILLFIAANKSDKGSQPVSVSKKDNLDQPYETERVVKQNTEASLSAFPQGFPVEAGAQAGDSYKYVPANSVEQQSTVQYTSNKSLEENGKIFRDYLAAAGFTIVNKLERADKLFYYASKDNNDLSVTISSIDGAVTVSATYLKR</sequence>
<dbReference type="STRING" id="1817824.A2751_00215"/>
<proteinExistence type="predicted"/>
<comment type="caution">
    <text evidence="1">The sequence shown here is derived from an EMBL/GenBank/DDBJ whole genome shotgun (WGS) entry which is preliminary data.</text>
</comment>
<dbReference type="Proteomes" id="UP000176864">
    <property type="component" value="Unassembled WGS sequence"/>
</dbReference>
<dbReference type="AlphaFoldDB" id="A0A1F5NN11"/>
<accession>A0A1F5NN11</accession>
<dbReference type="EMBL" id="MFEK01000011">
    <property type="protein sequence ID" value="OGE78953.1"/>
    <property type="molecule type" value="Genomic_DNA"/>
</dbReference>
<protein>
    <submittedName>
        <fullName evidence="1">Uncharacterized protein</fullName>
    </submittedName>
</protein>
<name>A0A1F5NN11_9BACT</name>